<evidence type="ECO:0000256" key="7">
    <source>
        <dbReference type="ARBA" id="ARBA00022763"/>
    </source>
</evidence>
<dbReference type="PATRIC" id="fig|1735161.3.peg.73"/>
<dbReference type="PANTHER" id="PTHR23389">
    <property type="entry name" value="CHROMOSOME TRANSMISSION FIDELITY FACTOR 18"/>
    <property type="match status" value="1"/>
</dbReference>
<feature type="active site" description="N6-AMP-lysine intermediate" evidence="14">
    <location>
        <position position="118"/>
    </location>
</feature>
<accession>A0A0S1SJX7</accession>
<dbReference type="Gene3D" id="2.40.50.140">
    <property type="entry name" value="Nucleic acid-binding proteins"/>
    <property type="match status" value="1"/>
</dbReference>
<evidence type="ECO:0000259" key="15">
    <source>
        <dbReference type="PROSITE" id="PS50172"/>
    </source>
</evidence>
<comment type="caution">
    <text evidence="14">Lacks conserved residue(s) required for the propagation of feature annotation.</text>
</comment>
<feature type="binding site" evidence="14">
    <location>
        <position position="325"/>
    </location>
    <ligand>
        <name>NAD(+)</name>
        <dbReference type="ChEBI" id="CHEBI:57540"/>
    </ligand>
</feature>
<evidence type="ECO:0000256" key="10">
    <source>
        <dbReference type="ARBA" id="ARBA00023027"/>
    </source>
</evidence>
<keyword evidence="14" id="KW-0464">Manganese</keyword>
<evidence type="ECO:0000256" key="8">
    <source>
        <dbReference type="ARBA" id="ARBA00022833"/>
    </source>
</evidence>
<dbReference type="STRING" id="1735162.PeribacterB2_0075"/>
<comment type="similarity">
    <text evidence="13 14">Belongs to the NAD-dependent DNA ligase family. LigA subfamily.</text>
</comment>
<dbReference type="PROSITE" id="PS50172">
    <property type="entry name" value="BRCT"/>
    <property type="match status" value="1"/>
</dbReference>
<dbReference type="GO" id="GO:0003677">
    <property type="term" value="F:DNA binding"/>
    <property type="evidence" value="ECO:0007669"/>
    <property type="project" value="InterPro"/>
</dbReference>
<evidence type="ECO:0000256" key="9">
    <source>
        <dbReference type="ARBA" id="ARBA00022842"/>
    </source>
</evidence>
<dbReference type="EC" id="6.5.1.2" evidence="2 14"/>
<keyword evidence="8 14" id="KW-0862">Zinc</keyword>
<dbReference type="Pfam" id="PF01653">
    <property type="entry name" value="DNA_ligase_aden"/>
    <property type="match status" value="1"/>
</dbReference>
<feature type="binding site" evidence="14">
    <location>
        <position position="301"/>
    </location>
    <ligand>
        <name>NAD(+)</name>
        <dbReference type="ChEBI" id="CHEBI:57540"/>
    </ligand>
</feature>
<dbReference type="PANTHER" id="PTHR23389:SF9">
    <property type="entry name" value="DNA LIGASE"/>
    <property type="match status" value="1"/>
</dbReference>
<dbReference type="Gene3D" id="1.10.287.610">
    <property type="entry name" value="Helix hairpin bin"/>
    <property type="match status" value="1"/>
</dbReference>
<dbReference type="CDD" id="cd00114">
    <property type="entry name" value="LIGANc"/>
    <property type="match status" value="1"/>
</dbReference>
<keyword evidence="10 14" id="KW-0520">NAD</keyword>
<evidence type="ECO:0000256" key="11">
    <source>
        <dbReference type="ARBA" id="ARBA00023204"/>
    </source>
</evidence>
<dbReference type="InterPro" id="IPR013839">
    <property type="entry name" value="DNAligase_adenylation"/>
</dbReference>
<dbReference type="NCBIfam" id="NF005932">
    <property type="entry name" value="PRK07956.1"/>
    <property type="match status" value="1"/>
</dbReference>
<dbReference type="GO" id="GO:0006281">
    <property type="term" value="P:DNA repair"/>
    <property type="evidence" value="ECO:0007669"/>
    <property type="project" value="UniProtKB-KW"/>
</dbReference>
<dbReference type="Gene3D" id="6.20.10.30">
    <property type="match status" value="1"/>
</dbReference>
<dbReference type="SUPFAM" id="SSF52113">
    <property type="entry name" value="BRCT domain"/>
    <property type="match status" value="1"/>
</dbReference>
<dbReference type="NCBIfam" id="TIGR00575">
    <property type="entry name" value="dnlj"/>
    <property type="match status" value="1"/>
</dbReference>
<dbReference type="SMART" id="SM00532">
    <property type="entry name" value="LIGANc"/>
    <property type="match status" value="1"/>
</dbReference>
<feature type="binding site" evidence="14">
    <location>
        <position position="422"/>
    </location>
    <ligand>
        <name>Zn(2+)</name>
        <dbReference type="ChEBI" id="CHEBI:29105"/>
    </ligand>
</feature>
<dbReference type="PIRSF" id="PIRSF001604">
    <property type="entry name" value="LigA"/>
    <property type="match status" value="1"/>
</dbReference>
<comment type="function">
    <text evidence="1 14">DNA ligase that catalyzes the formation of phosphodiester linkages between 5'-phosphoryl and 3'-hydroxyl groups in double-stranded DNA using NAD as a coenzyme and as the energy source for the reaction. It is essential for DNA replication and repair of damaged DNA.</text>
</comment>
<dbReference type="Gene3D" id="1.10.150.20">
    <property type="entry name" value="5' to 3' exonuclease, C-terminal subdomain"/>
    <property type="match status" value="2"/>
</dbReference>
<dbReference type="GO" id="GO:0006260">
    <property type="term" value="P:DNA replication"/>
    <property type="evidence" value="ECO:0007669"/>
    <property type="project" value="UniProtKB-KW"/>
</dbReference>
<dbReference type="InterPro" id="IPR004150">
    <property type="entry name" value="NAD_DNA_ligase_OB"/>
</dbReference>
<dbReference type="InterPro" id="IPR012340">
    <property type="entry name" value="NA-bd_OB-fold"/>
</dbReference>
<feature type="domain" description="BRCT" evidence="15">
    <location>
        <begin position="637"/>
        <end position="715"/>
    </location>
</feature>
<evidence type="ECO:0000256" key="4">
    <source>
        <dbReference type="ARBA" id="ARBA00022598"/>
    </source>
</evidence>
<dbReference type="Pfam" id="PF03120">
    <property type="entry name" value="OB_DNA_ligase"/>
    <property type="match status" value="1"/>
</dbReference>
<feature type="binding site" evidence="14">
    <location>
        <position position="442"/>
    </location>
    <ligand>
        <name>Zn(2+)</name>
        <dbReference type="ChEBI" id="CHEBI:29105"/>
    </ligand>
</feature>
<reference evidence="17" key="1">
    <citation type="submission" date="2015-10" db="EMBL/GenBank/DDBJ databases">
        <title>Analysis of five complete genome sequences for members of the class Peribacteria in the recently recognized Peregrinibacteria bacterial phylum.</title>
        <authorList>
            <person name="Anantharaman K."/>
            <person name="Brown C.T."/>
            <person name="Burstein D."/>
            <person name="Castelle C.J."/>
            <person name="Probst A.J."/>
            <person name="Thomas B.C."/>
            <person name="Williams K.H."/>
            <person name="Banfield J.F."/>
        </authorList>
    </citation>
    <scope>NUCLEOTIDE SEQUENCE [LARGE SCALE GENOMIC DNA]</scope>
</reference>
<protein>
    <recommendedName>
        <fullName evidence="3 14">DNA ligase</fullName>
        <ecNumber evidence="2 14">6.5.1.2</ecNumber>
    </recommendedName>
    <alternativeName>
        <fullName evidence="14">Polydeoxyribonucleotide synthase [NAD(+)]</fullName>
    </alternativeName>
</protein>
<feature type="binding site" evidence="14">
    <location>
        <position position="419"/>
    </location>
    <ligand>
        <name>Zn(2+)</name>
        <dbReference type="ChEBI" id="CHEBI:29105"/>
    </ligand>
</feature>
<evidence type="ECO:0000256" key="14">
    <source>
        <dbReference type="HAMAP-Rule" id="MF_01588"/>
    </source>
</evidence>
<feature type="binding site" evidence="14">
    <location>
        <position position="437"/>
    </location>
    <ligand>
        <name>Zn(2+)</name>
        <dbReference type="ChEBI" id="CHEBI:29105"/>
    </ligand>
</feature>
<evidence type="ECO:0000256" key="1">
    <source>
        <dbReference type="ARBA" id="ARBA00004067"/>
    </source>
</evidence>
<feature type="binding site" evidence="14">
    <location>
        <position position="145"/>
    </location>
    <ligand>
        <name>NAD(+)</name>
        <dbReference type="ChEBI" id="CHEBI:57540"/>
    </ligand>
</feature>
<dbReference type="FunFam" id="2.40.50.140:FF:000012">
    <property type="entry name" value="DNA ligase"/>
    <property type="match status" value="1"/>
</dbReference>
<dbReference type="InterPro" id="IPR041663">
    <property type="entry name" value="DisA/LigA_HHH"/>
</dbReference>
<dbReference type="InterPro" id="IPR004149">
    <property type="entry name" value="Znf_DNAligase_C4"/>
</dbReference>
<sequence length="715" mass="79607">MEKRAAAARIEKLRKEIWRLNRAYFIENKPAASEDVRDALKQELIALEKEHPDLVTPDSPTQRVGAPLDGRLPKVKHLSPKESLSDMFSREEIEEWMDQMRRALGKEDMHFHCIVELKIDGLNISLVYEKVQGEPRYRFLRALTRGNGIEGEDVTHTVRTIEALPLGFPAKESEKLPKYLEISGEVYMTKAALKHLNKDLPDAEKFANPRNAAAGSVRQLDPKVTASRDLRILCYALDPHGADALGIETQKELMEFLMEAGFPVHRGFEMCSTVEAIQKVFDGWKKERESLPFDIDGIVIKVTERRLQRDLGSTAKAPRWARAYKFPAEQKTARILDIQLQVGRTGAITPVAHLTPTLVAGTTVARATLHNADEIARLDVRIGDTVVIQKAGDIIPEVVEVLTKLRPHGTKPFHYPKHCPSCGSALERPEGEAVHRCPNPQCAAMRQERIEHFASRHALDIEGLGKETVEVLLAEGLITDPADIFSLTMEDLMGLPLFKEKKATNLLTAIEQARRAPLDRFLFALGIRHIGRETAEILARRLAWPVQETYLEVAEEIGPQVSLFAGGKKNVRVHGIAMAGILATLKKLTAEELAAIDQIGPVVADSLVEWMHDEDNEELLKKFAHAGVIAVQPEGSHAPQIFAGKTFVLTGTLPSLSREQAKTLIKERGGKVSSSVSAKTDYLLAGAEPGSKWDDARKMDVKTIDEKEFLSLLKR</sequence>
<dbReference type="Gene3D" id="3.30.470.30">
    <property type="entry name" value="DNA ligase/mRNA capping enzyme"/>
    <property type="match status" value="1"/>
</dbReference>
<dbReference type="KEGG" id="prf:PeribacterA2_0075"/>
<dbReference type="SUPFAM" id="SSF50249">
    <property type="entry name" value="Nucleic acid-binding proteins"/>
    <property type="match status" value="1"/>
</dbReference>
<keyword evidence="11 14" id="KW-0234">DNA repair</keyword>
<feature type="binding site" evidence="14">
    <location>
        <begin position="83"/>
        <end position="84"/>
    </location>
    <ligand>
        <name>NAD(+)</name>
        <dbReference type="ChEBI" id="CHEBI:57540"/>
    </ligand>
</feature>
<dbReference type="FunFam" id="1.10.150.20:FF:000007">
    <property type="entry name" value="DNA ligase"/>
    <property type="match status" value="1"/>
</dbReference>
<dbReference type="InterPro" id="IPR001357">
    <property type="entry name" value="BRCT_dom"/>
</dbReference>
<keyword evidence="9 14" id="KW-0460">Magnesium</keyword>
<reference evidence="16 17" key="2">
    <citation type="journal article" date="2016" name="PeerJ">
        <title>Analysis of five complete genome sequences for members of the class Peribacteria in the recently recognized Peregrinibacteria bacterial phylum.</title>
        <authorList>
            <person name="Anantharaman K."/>
            <person name="Brown C.T."/>
            <person name="Burstein D."/>
            <person name="Castelle C.J."/>
            <person name="Probst A.J."/>
            <person name="Thomas B.C."/>
            <person name="Williams K.H."/>
            <person name="Banfield J.F."/>
        </authorList>
    </citation>
    <scope>NUCLEOTIDE SEQUENCE [LARGE SCALE GENOMIC DNA]</scope>
    <source>
        <strain evidence="16">RIFOXYD1_FULL_PER-ii_59_16</strain>
    </source>
</reference>
<gene>
    <name evidence="14" type="primary">ligA</name>
    <name evidence="16" type="ORF">PeribacterD1_0075</name>
</gene>
<comment type="catalytic activity">
    <reaction evidence="12 14">
        <text>NAD(+) + (deoxyribonucleotide)n-3'-hydroxyl + 5'-phospho-(deoxyribonucleotide)m = (deoxyribonucleotide)n+m + AMP + beta-nicotinamide D-nucleotide.</text>
        <dbReference type="EC" id="6.5.1.2"/>
    </reaction>
</comment>
<dbReference type="HAMAP" id="MF_01588">
    <property type="entry name" value="DNA_ligase_A"/>
    <property type="match status" value="1"/>
</dbReference>
<dbReference type="CDD" id="cd17748">
    <property type="entry name" value="BRCT_DNA_ligase_like"/>
    <property type="match status" value="1"/>
</dbReference>
<evidence type="ECO:0000256" key="3">
    <source>
        <dbReference type="ARBA" id="ARBA00013308"/>
    </source>
</evidence>
<dbReference type="AlphaFoldDB" id="A0A0S1SU78"/>
<dbReference type="Gene3D" id="3.40.50.10190">
    <property type="entry name" value="BRCT domain"/>
    <property type="match status" value="1"/>
</dbReference>
<dbReference type="Pfam" id="PF03119">
    <property type="entry name" value="DNA_ligase_ZBD"/>
    <property type="match status" value="1"/>
</dbReference>
<keyword evidence="6 14" id="KW-0479">Metal-binding</keyword>
<dbReference type="SMART" id="SM00292">
    <property type="entry name" value="BRCT"/>
    <property type="match status" value="1"/>
</dbReference>
<dbReference type="Pfam" id="PF14520">
    <property type="entry name" value="HHH_5"/>
    <property type="match status" value="1"/>
</dbReference>
<dbReference type="InterPro" id="IPR010994">
    <property type="entry name" value="RuvA_2-like"/>
</dbReference>
<dbReference type="Pfam" id="PF12826">
    <property type="entry name" value="HHH_2"/>
    <property type="match status" value="1"/>
</dbReference>
<dbReference type="EMBL" id="CP013065">
    <property type="protein sequence ID" value="ALM12778.1"/>
    <property type="molecule type" value="Genomic_DNA"/>
</dbReference>
<dbReference type="InterPro" id="IPR001679">
    <property type="entry name" value="DNA_ligase"/>
</dbReference>
<accession>A0A0S1SP58</accession>
<accession>A0A0S1SGQ9</accession>
<accession>A0A0S1SU78</accession>
<dbReference type="GO" id="GO:0003911">
    <property type="term" value="F:DNA ligase (NAD+) activity"/>
    <property type="evidence" value="ECO:0007669"/>
    <property type="project" value="UniProtKB-UniRule"/>
</dbReference>
<keyword evidence="4 14" id="KW-0436">Ligase</keyword>
<evidence type="ECO:0000256" key="12">
    <source>
        <dbReference type="ARBA" id="ARBA00034005"/>
    </source>
</evidence>
<dbReference type="SUPFAM" id="SSF47781">
    <property type="entry name" value="RuvA domain 2-like"/>
    <property type="match status" value="1"/>
</dbReference>
<dbReference type="SUPFAM" id="SSF56091">
    <property type="entry name" value="DNA ligase/mRNA capping enzyme, catalytic domain"/>
    <property type="match status" value="1"/>
</dbReference>
<dbReference type="GO" id="GO:0046872">
    <property type="term" value="F:metal ion binding"/>
    <property type="evidence" value="ECO:0007669"/>
    <property type="project" value="UniProtKB-KW"/>
</dbReference>
<name>A0A0S1SU78_9BACT</name>
<accession>A0A0S1SMI8</accession>
<dbReference type="InterPro" id="IPR036420">
    <property type="entry name" value="BRCT_dom_sf"/>
</dbReference>
<evidence type="ECO:0000313" key="17">
    <source>
        <dbReference type="Proteomes" id="UP000069135"/>
    </source>
</evidence>
<feature type="binding site" evidence="14">
    <location>
        <position position="116"/>
    </location>
    <ligand>
        <name>NAD(+)</name>
        <dbReference type="ChEBI" id="CHEBI:57540"/>
    </ligand>
</feature>
<evidence type="ECO:0000256" key="13">
    <source>
        <dbReference type="ARBA" id="ARBA00060881"/>
    </source>
</evidence>
<comment type="cofactor">
    <cofactor evidence="14">
        <name>Mg(2+)</name>
        <dbReference type="ChEBI" id="CHEBI:18420"/>
    </cofactor>
    <cofactor evidence="14">
        <name>Mn(2+)</name>
        <dbReference type="ChEBI" id="CHEBI:29035"/>
    </cofactor>
</comment>
<evidence type="ECO:0000313" key="16">
    <source>
        <dbReference type="EMBL" id="ALM12778.1"/>
    </source>
</evidence>
<keyword evidence="5 14" id="KW-0235">DNA replication</keyword>
<dbReference type="InterPro" id="IPR013840">
    <property type="entry name" value="DNAligase_N"/>
</dbReference>
<evidence type="ECO:0000256" key="5">
    <source>
        <dbReference type="ARBA" id="ARBA00022705"/>
    </source>
</evidence>
<dbReference type="Pfam" id="PF00533">
    <property type="entry name" value="BRCT"/>
    <property type="match status" value="1"/>
</dbReference>
<organism evidence="16 17">
    <name type="scientific">Candidatus Peribacter riflensis</name>
    <dbReference type="NCBI Taxonomy" id="1735162"/>
    <lineage>
        <taxon>Bacteria</taxon>
        <taxon>Candidatus Peregrinibacteriota</taxon>
        <taxon>Candidatus Peribacteria</taxon>
        <taxon>Candidatus Peribacterales</taxon>
        <taxon>Candidatus Peribacteraceae</taxon>
        <taxon>Candidatus Peribacter</taxon>
    </lineage>
</organism>
<keyword evidence="7 14" id="KW-0227">DNA damage</keyword>
<dbReference type="SMART" id="SM00278">
    <property type="entry name" value="HhH1"/>
    <property type="match status" value="4"/>
</dbReference>
<dbReference type="Proteomes" id="UP000069135">
    <property type="component" value="Chromosome"/>
</dbReference>
<feature type="binding site" evidence="14">
    <location>
        <position position="185"/>
    </location>
    <ligand>
        <name>NAD(+)</name>
        <dbReference type="ChEBI" id="CHEBI:57540"/>
    </ligand>
</feature>
<evidence type="ECO:0000256" key="2">
    <source>
        <dbReference type="ARBA" id="ARBA00012722"/>
    </source>
</evidence>
<proteinExistence type="inferred from homology"/>
<evidence type="ECO:0000256" key="6">
    <source>
        <dbReference type="ARBA" id="ARBA00022723"/>
    </source>
</evidence>
<dbReference type="InterPro" id="IPR003583">
    <property type="entry name" value="Hlx-hairpin-Hlx_DNA-bd_motif"/>
</dbReference>